<name>A0A9N8KKW6_9PEZI</name>
<sequence length="327" mass="36268">MPTLCNRVGDDSDRQLARFLNRMPKNTLQYFENIGECGVGTETCQALNTHGASLKFLALAIPDKGIEGLGMMQDCTVIETLKLTDTQAPHDLKEMQKDTLDAMVEWLKQCTKLREVTLIDFISAPDILAPVLSEEGIDLEDLQIGAKDDCMYALREHQEFHAAIGLQTRLQSLLLKADPDPLEPVARNQLCESLCELRDLRYLQLTRSSDYFQDDQLQLLGENLLNLEELLVSGWLLSDRTLTTLSNLGNLKSVSFTGLSVFTADGLLDFIDKLGPGNRGLAISIDMASLDAALSSEEQDLIRDTLATKVQGRFEYQLVRGKPASSS</sequence>
<dbReference type="InterPro" id="IPR032675">
    <property type="entry name" value="LRR_dom_sf"/>
</dbReference>
<keyword evidence="2" id="KW-1185">Reference proteome</keyword>
<gene>
    <name evidence="1" type="ORF">AWRI4620_LOCUS8160</name>
</gene>
<proteinExistence type="predicted"/>
<evidence type="ECO:0000313" key="1">
    <source>
        <dbReference type="EMBL" id="CAD0113905.1"/>
    </source>
</evidence>
<dbReference type="AlphaFoldDB" id="A0A9N8KKW6"/>
<comment type="caution">
    <text evidence="1">The sequence shown here is derived from an EMBL/GenBank/DDBJ whole genome shotgun (WGS) entry which is preliminary data.</text>
</comment>
<reference evidence="1" key="1">
    <citation type="submission" date="2020-06" db="EMBL/GenBank/DDBJ databases">
        <authorList>
            <person name="Onetto C."/>
        </authorList>
    </citation>
    <scope>NUCLEOTIDE SEQUENCE</scope>
</reference>
<dbReference type="EMBL" id="CAINUL010000016">
    <property type="protein sequence ID" value="CAD0113905.1"/>
    <property type="molecule type" value="Genomic_DNA"/>
</dbReference>
<protein>
    <submittedName>
        <fullName evidence="1">Uncharacterized protein</fullName>
    </submittedName>
</protein>
<dbReference type="SUPFAM" id="SSF52047">
    <property type="entry name" value="RNI-like"/>
    <property type="match status" value="1"/>
</dbReference>
<dbReference type="Proteomes" id="UP000745764">
    <property type="component" value="Unassembled WGS sequence"/>
</dbReference>
<evidence type="ECO:0000313" key="2">
    <source>
        <dbReference type="Proteomes" id="UP000745764"/>
    </source>
</evidence>
<organism evidence="1 2">
    <name type="scientific">Aureobasidium uvarum</name>
    <dbReference type="NCBI Taxonomy" id="2773716"/>
    <lineage>
        <taxon>Eukaryota</taxon>
        <taxon>Fungi</taxon>
        <taxon>Dikarya</taxon>
        <taxon>Ascomycota</taxon>
        <taxon>Pezizomycotina</taxon>
        <taxon>Dothideomycetes</taxon>
        <taxon>Dothideomycetidae</taxon>
        <taxon>Dothideales</taxon>
        <taxon>Saccotheciaceae</taxon>
        <taxon>Aureobasidium</taxon>
    </lineage>
</organism>
<accession>A0A9N8KKW6</accession>
<dbReference type="Gene3D" id="3.80.10.10">
    <property type="entry name" value="Ribonuclease Inhibitor"/>
    <property type="match status" value="1"/>
</dbReference>
<dbReference type="OrthoDB" id="10028886at2759"/>